<dbReference type="EMBL" id="BAABHB010000005">
    <property type="protein sequence ID" value="GAA4408245.1"/>
    <property type="molecule type" value="Genomic_DNA"/>
</dbReference>
<sequence>MMSITQIINLVQRADTPPDKVRPAPANHTATSAAYDDEDGAVMRAIAEAARLYQEKRSSGYQPDKTE</sequence>
<keyword evidence="2" id="KW-1185">Reference proteome</keyword>
<accession>A0ABP8KKA2</accession>
<gene>
    <name evidence="1" type="ORF">GCM10023187_29840</name>
</gene>
<dbReference type="RefSeq" id="WP_345268481.1">
    <property type="nucleotide sequence ID" value="NZ_BAABHB010000005.1"/>
</dbReference>
<comment type="caution">
    <text evidence="1">The sequence shown here is derived from an EMBL/GenBank/DDBJ whole genome shotgun (WGS) entry which is preliminary data.</text>
</comment>
<dbReference type="Proteomes" id="UP001500936">
    <property type="component" value="Unassembled WGS sequence"/>
</dbReference>
<proteinExistence type="predicted"/>
<organism evidence="1 2">
    <name type="scientific">Nibrella viscosa</name>
    <dbReference type="NCBI Taxonomy" id="1084524"/>
    <lineage>
        <taxon>Bacteria</taxon>
        <taxon>Pseudomonadati</taxon>
        <taxon>Bacteroidota</taxon>
        <taxon>Cytophagia</taxon>
        <taxon>Cytophagales</taxon>
        <taxon>Spirosomataceae</taxon>
        <taxon>Nibrella</taxon>
    </lineage>
</organism>
<reference evidence="2" key="1">
    <citation type="journal article" date="2019" name="Int. J. Syst. Evol. Microbiol.">
        <title>The Global Catalogue of Microorganisms (GCM) 10K type strain sequencing project: providing services to taxonomists for standard genome sequencing and annotation.</title>
        <authorList>
            <consortium name="The Broad Institute Genomics Platform"/>
            <consortium name="The Broad Institute Genome Sequencing Center for Infectious Disease"/>
            <person name="Wu L."/>
            <person name="Ma J."/>
        </authorList>
    </citation>
    <scope>NUCLEOTIDE SEQUENCE [LARGE SCALE GENOMIC DNA]</scope>
    <source>
        <strain evidence="2">JCM 17925</strain>
    </source>
</reference>
<evidence type="ECO:0000313" key="1">
    <source>
        <dbReference type="EMBL" id="GAA4408245.1"/>
    </source>
</evidence>
<name>A0ABP8KKA2_9BACT</name>
<evidence type="ECO:0000313" key="2">
    <source>
        <dbReference type="Proteomes" id="UP001500936"/>
    </source>
</evidence>
<protein>
    <submittedName>
        <fullName evidence="1">Uncharacterized protein</fullName>
    </submittedName>
</protein>